<keyword evidence="3 6" id="KW-1133">Transmembrane helix</keyword>
<feature type="transmembrane region" description="Helical" evidence="6">
    <location>
        <begin position="286"/>
        <end position="308"/>
    </location>
</feature>
<feature type="transmembrane region" description="Helical" evidence="6">
    <location>
        <begin position="27"/>
        <end position="45"/>
    </location>
</feature>
<feature type="transmembrane region" description="Helical" evidence="6">
    <location>
        <begin position="167"/>
        <end position="188"/>
    </location>
</feature>
<evidence type="ECO:0000313" key="9">
    <source>
        <dbReference type="Proteomes" id="UP000600026"/>
    </source>
</evidence>
<dbReference type="PANTHER" id="PTHR39535">
    <property type="entry name" value="SPORULATION-DELAYING PROTEIN SDPB"/>
    <property type="match status" value="1"/>
</dbReference>
<feature type="transmembrane region" description="Helical" evidence="6">
    <location>
        <begin position="232"/>
        <end position="255"/>
    </location>
</feature>
<dbReference type="InterPro" id="IPR052964">
    <property type="entry name" value="Sporulation_signal_mat"/>
</dbReference>
<feature type="domain" description="HTTM-like" evidence="7">
    <location>
        <begin position="21"/>
        <end position="357"/>
    </location>
</feature>
<comment type="caution">
    <text evidence="8">The sequence shown here is derived from an EMBL/GenBank/DDBJ whole genome shotgun (WGS) entry which is preliminary data.</text>
</comment>
<evidence type="ECO:0000256" key="4">
    <source>
        <dbReference type="ARBA" id="ARBA00023136"/>
    </source>
</evidence>
<evidence type="ECO:0000256" key="5">
    <source>
        <dbReference type="SAM" id="MobiDB-lite"/>
    </source>
</evidence>
<keyword evidence="9" id="KW-1185">Reference proteome</keyword>
<dbReference type="Proteomes" id="UP000600026">
    <property type="component" value="Unassembled WGS sequence"/>
</dbReference>
<evidence type="ECO:0000256" key="6">
    <source>
        <dbReference type="SAM" id="Phobius"/>
    </source>
</evidence>
<dbReference type="EMBL" id="BNEE01000006">
    <property type="protein sequence ID" value="GHI88652.1"/>
    <property type="molecule type" value="Genomic_DNA"/>
</dbReference>
<dbReference type="InterPro" id="IPR011020">
    <property type="entry name" value="HTTM-like"/>
</dbReference>
<dbReference type="SMART" id="SM00752">
    <property type="entry name" value="HTTM"/>
    <property type="match status" value="1"/>
</dbReference>
<feature type="transmembrane region" description="Helical" evidence="6">
    <location>
        <begin position="344"/>
        <end position="363"/>
    </location>
</feature>
<organism evidence="8 9">
    <name type="scientific">Streptomyces xanthophaeus</name>
    <dbReference type="NCBI Taxonomy" id="67385"/>
    <lineage>
        <taxon>Bacteria</taxon>
        <taxon>Bacillati</taxon>
        <taxon>Actinomycetota</taxon>
        <taxon>Actinomycetes</taxon>
        <taxon>Kitasatosporales</taxon>
        <taxon>Streptomycetaceae</taxon>
        <taxon>Streptomyces</taxon>
    </lineage>
</organism>
<evidence type="ECO:0000256" key="2">
    <source>
        <dbReference type="ARBA" id="ARBA00022692"/>
    </source>
</evidence>
<feature type="transmembrane region" description="Helical" evidence="6">
    <location>
        <begin position="194"/>
        <end position="211"/>
    </location>
</feature>
<feature type="transmembrane region" description="Helical" evidence="6">
    <location>
        <begin position="86"/>
        <end position="106"/>
    </location>
</feature>
<evidence type="ECO:0000256" key="1">
    <source>
        <dbReference type="ARBA" id="ARBA00004127"/>
    </source>
</evidence>
<feature type="transmembrane region" description="Helical" evidence="6">
    <location>
        <begin position="320"/>
        <end position="338"/>
    </location>
</feature>
<sequence length="400" mass="43191">MVDGLTRARRAAGRALAQVTGQALGPYQSAVIRIGFAGTWLFFLLREFPHRRELYGPDGPWSWELAERLIASNRAFTVLMWSDSTLWFETVYAVAVLASVALLLGWRTRAVSVVFMVGVLSLQNRSVFMGDGGDNVIHLMAIYLVLTRCAQVWSLDARRARLRGAATAGAAGPVLWAVLGAVFAYAAATGRFSVGWLAVFGALWVVAGLWWTADRYEPEGEGRAALDVLANLLHNAGMLVIMAEVCLIYATAGWYKIQGSRWQDGTALYYPLGLDYFTPWPALSELVASSGTLVMLLSYGTVAVQVAFPFTLFNRRIKNVLLAVMMAEHVGIAVLLGLPFFSLAMIAADAVFLPTVFLMWLGARAAALRPGRAAAAAEPAPVPADAEPRPAPAEPSPVSS</sequence>
<reference evidence="8" key="1">
    <citation type="submission" date="2020-09" db="EMBL/GenBank/DDBJ databases">
        <title>Whole genome shotgun sequence of Streptomyces xanthophaeus NBRC 12829.</title>
        <authorList>
            <person name="Komaki H."/>
            <person name="Tamura T."/>
        </authorList>
    </citation>
    <scope>NUCLEOTIDE SEQUENCE</scope>
    <source>
        <strain evidence="8">NBRC 12829</strain>
    </source>
</reference>
<dbReference type="AlphaFoldDB" id="A0A919LHX8"/>
<dbReference type="RefSeq" id="WP_411572701.1">
    <property type="nucleotide sequence ID" value="NZ_JNZH01000018.1"/>
</dbReference>
<accession>A0A919LHX8</accession>
<keyword evidence="4 6" id="KW-0472">Membrane</keyword>
<proteinExistence type="predicted"/>
<protein>
    <submittedName>
        <fullName evidence="8">HTTM domain-containing protein</fullName>
    </submittedName>
</protein>
<comment type="subcellular location">
    <subcellularLocation>
        <location evidence="1">Endomembrane system</location>
        <topology evidence="1">Multi-pass membrane protein</topology>
    </subcellularLocation>
</comment>
<keyword evidence="2 6" id="KW-0812">Transmembrane</keyword>
<feature type="region of interest" description="Disordered" evidence="5">
    <location>
        <begin position="378"/>
        <end position="400"/>
    </location>
</feature>
<evidence type="ECO:0000259" key="7">
    <source>
        <dbReference type="SMART" id="SM00752"/>
    </source>
</evidence>
<evidence type="ECO:0000313" key="8">
    <source>
        <dbReference type="EMBL" id="GHI88652.1"/>
    </source>
</evidence>
<dbReference type="PANTHER" id="PTHR39535:SF2">
    <property type="entry name" value="HTTM DOMAIN-CONTAINING PROTEIN"/>
    <property type="match status" value="1"/>
</dbReference>
<dbReference type="GO" id="GO:0012505">
    <property type="term" value="C:endomembrane system"/>
    <property type="evidence" value="ECO:0007669"/>
    <property type="project" value="UniProtKB-SubCell"/>
</dbReference>
<gene>
    <name evidence="8" type="ORF">Sxan_60160</name>
</gene>
<feature type="compositionally biased region" description="Pro residues" evidence="5">
    <location>
        <begin position="389"/>
        <end position="400"/>
    </location>
</feature>
<evidence type="ECO:0000256" key="3">
    <source>
        <dbReference type="ARBA" id="ARBA00022989"/>
    </source>
</evidence>
<name>A0A919LHX8_9ACTN</name>